<evidence type="ECO:0000313" key="1">
    <source>
        <dbReference type="EMBL" id="GBN19996.1"/>
    </source>
</evidence>
<gene>
    <name evidence="1" type="ORF">AVEN_192890_1</name>
</gene>
<sequence>PNFNRSRSRLVVRWRLRGRRVPSSKPDYPDDPSCIWVWYTLNLMAWVVVANLEWGANISGILVM</sequence>
<protein>
    <submittedName>
        <fullName evidence="1">Uncharacterized protein</fullName>
    </submittedName>
</protein>
<comment type="caution">
    <text evidence="1">The sequence shown here is derived from an EMBL/GenBank/DDBJ whole genome shotgun (WGS) entry which is preliminary data.</text>
</comment>
<reference evidence="1 2" key="1">
    <citation type="journal article" date="2019" name="Sci. Rep.">
        <title>Orb-weaving spider Araneus ventricosus genome elucidates the spidroin gene catalogue.</title>
        <authorList>
            <person name="Kono N."/>
            <person name="Nakamura H."/>
            <person name="Ohtoshi R."/>
            <person name="Moran D.A.P."/>
            <person name="Shinohara A."/>
            <person name="Yoshida Y."/>
            <person name="Fujiwara M."/>
            <person name="Mori M."/>
            <person name="Tomita M."/>
            <person name="Arakawa K."/>
        </authorList>
    </citation>
    <scope>NUCLEOTIDE SEQUENCE [LARGE SCALE GENOMIC DNA]</scope>
</reference>
<name>A0A4Y2M2N7_ARAVE</name>
<evidence type="ECO:0000313" key="2">
    <source>
        <dbReference type="Proteomes" id="UP000499080"/>
    </source>
</evidence>
<dbReference type="AlphaFoldDB" id="A0A4Y2M2N7"/>
<keyword evidence="2" id="KW-1185">Reference proteome</keyword>
<dbReference type="Proteomes" id="UP000499080">
    <property type="component" value="Unassembled WGS sequence"/>
</dbReference>
<proteinExistence type="predicted"/>
<feature type="non-terminal residue" evidence="1">
    <location>
        <position position="1"/>
    </location>
</feature>
<dbReference type="EMBL" id="BGPR01279484">
    <property type="protein sequence ID" value="GBN19996.1"/>
    <property type="molecule type" value="Genomic_DNA"/>
</dbReference>
<accession>A0A4Y2M2N7</accession>
<organism evidence="1 2">
    <name type="scientific">Araneus ventricosus</name>
    <name type="common">Orbweaver spider</name>
    <name type="synonym">Epeira ventricosa</name>
    <dbReference type="NCBI Taxonomy" id="182803"/>
    <lineage>
        <taxon>Eukaryota</taxon>
        <taxon>Metazoa</taxon>
        <taxon>Ecdysozoa</taxon>
        <taxon>Arthropoda</taxon>
        <taxon>Chelicerata</taxon>
        <taxon>Arachnida</taxon>
        <taxon>Araneae</taxon>
        <taxon>Araneomorphae</taxon>
        <taxon>Entelegynae</taxon>
        <taxon>Araneoidea</taxon>
        <taxon>Araneidae</taxon>
        <taxon>Araneus</taxon>
    </lineage>
</organism>